<organism evidence="2 3">
    <name type="scientific">Paraburkholderia terricola</name>
    <dbReference type="NCBI Taxonomy" id="169427"/>
    <lineage>
        <taxon>Bacteria</taxon>
        <taxon>Pseudomonadati</taxon>
        <taxon>Pseudomonadota</taxon>
        <taxon>Betaproteobacteria</taxon>
        <taxon>Burkholderiales</taxon>
        <taxon>Burkholderiaceae</taxon>
        <taxon>Paraburkholderia</taxon>
    </lineage>
</organism>
<dbReference type="EMBL" id="FRAB01000048">
    <property type="protein sequence ID" value="SHK95560.1"/>
    <property type="molecule type" value="Genomic_DNA"/>
</dbReference>
<dbReference type="PANTHER" id="PTHR43149:SF1">
    <property type="entry name" value="DELTA(3,5)-DELTA(2,4)-DIENOYL-COA ISOMERASE, MITOCHONDRIAL"/>
    <property type="match status" value="1"/>
</dbReference>
<accession>A0A1M6WP72</accession>
<dbReference type="Pfam" id="PF00378">
    <property type="entry name" value="ECH_1"/>
    <property type="match status" value="1"/>
</dbReference>
<comment type="similarity">
    <text evidence="1">Belongs to the enoyl-CoA hydratase/isomerase family.</text>
</comment>
<dbReference type="InterPro" id="IPR045002">
    <property type="entry name" value="Ech1-like"/>
</dbReference>
<dbReference type="Gene3D" id="3.90.226.10">
    <property type="entry name" value="2-enoyl-CoA Hydratase, Chain A, domain 1"/>
    <property type="match status" value="1"/>
</dbReference>
<dbReference type="SUPFAM" id="SSF52096">
    <property type="entry name" value="ClpP/crotonase"/>
    <property type="match status" value="1"/>
</dbReference>
<evidence type="ECO:0000256" key="1">
    <source>
        <dbReference type="ARBA" id="ARBA00005254"/>
    </source>
</evidence>
<dbReference type="InterPro" id="IPR029045">
    <property type="entry name" value="ClpP/crotonase-like_dom_sf"/>
</dbReference>
<dbReference type="InterPro" id="IPR001753">
    <property type="entry name" value="Enoyl-CoA_hydra/iso"/>
</dbReference>
<evidence type="ECO:0000313" key="3">
    <source>
        <dbReference type="Proteomes" id="UP000184395"/>
    </source>
</evidence>
<dbReference type="AlphaFoldDB" id="A0A1M6WP72"/>
<dbReference type="KEGG" id="pts:CUJ90_19565"/>
<gene>
    <name evidence="2" type="ORF">SAMN05192548_10482</name>
</gene>
<dbReference type="PANTHER" id="PTHR43149">
    <property type="entry name" value="ENOYL-COA HYDRATASE"/>
    <property type="match status" value="1"/>
</dbReference>
<proteinExistence type="inferred from homology"/>
<protein>
    <submittedName>
        <fullName evidence="2">Enoyl-CoA hydratase/carnithine racemase</fullName>
    </submittedName>
</protein>
<dbReference type="Proteomes" id="UP000184395">
    <property type="component" value="Unassembled WGS sequence"/>
</dbReference>
<dbReference type="RefSeq" id="WP_073431988.1">
    <property type="nucleotide sequence ID" value="NZ_CADFGY010000038.1"/>
</dbReference>
<dbReference type="GO" id="GO:0016853">
    <property type="term" value="F:isomerase activity"/>
    <property type="evidence" value="ECO:0007669"/>
    <property type="project" value="InterPro"/>
</dbReference>
<evidence type="ECO:0000313" key="2">
    <source>
        <dbReference type="EMBL" id="SHK95560.1"/>
    </source>
</evidence>
<dbReference type="OrthoDB" id="8640486at2"/>
<dbReference type="STRING" id="169427.SAMN05192548_10482"/>
<dbReference type="GeneID" id="301980353"/>
<sequence length="240" mass="26244">MTDQLQIERSAQSWAFTLNRPDKMNALNSPLVEALLQGVGDAHASGARMLVFQGVGRNFSAGFDQGDLDSQSDADLLLRLVRVETLLHLVASSPCLTVAFAHGRNFGAGVDLFAACRHRYSAADASFRMPGLRFGLVLGTRRFGDVVGYTKAREILEQTRQMSATEAADIGLVTRLVEADGRADAVAEALQVATLLDPTTQQHLYRVLERERPDQDLADLVRSASRPGLKSRILAYMSER</sequence>
<reference evidence="2 3" key="1">
    <citation type="submission" date="2016-11" db="EMBL/GenBank/DDBJ databases">
        <authorList>
            <person name="Jaros S."/>
            <person name="Januszkiewicz K."/>
            <person name="Wedrychowicz H."/>
        </authorList>
    </citation>
    <scope>NUCLEOTIDE SEQUENCE [LARGE SCALE GENOMIC DNA]</scope>
    <source>
        <strain evidence="2 3">LMG 20594</strain>
    </source>
</reference>
<dbReference type="CDD" id="cd06558">
    <property type="entry name" value="crotonase-like"/>
    <property type="match status" value="1"/>
</dbReference>
<name>A0A1M6WP72_9BURK</name>